<dbReference type="RefSeq" id="XP_034244673.1">
    <property type="nucleotide sequence ID" value="XM_034388782.1"/>
</dbReference>
<evidence type="ECO:0000313" key="3">
    <source>
        <dbReference type="RefSeq" id="XP_034244668.1"/>
    </source>
</evidence>
<dbReference type="GeneID" id="117647173"/>
<organism evidence="4">
    <name type="scientific">Thrips palmi</name>
    <name type="common">Melon thrips</name>
    <dbReference type="NCBI Taxonomy" id="161013"/>
    <lineage>
        <taxon>Eukaryota</taxon>
        <taxon>Metazoa</taxon>
        <taxon>Ecdysozoa</taxon>
        <taxon>Arthropoda</taxon>
        <taxon>Hexapoda</taxon>
        <taxon>Insecta</taxon>
        <taxon>Pterygota</taxon>
        <taxon>Neoptera</taxon>
        <taxon>Paraneoptera</taxon>
        <taxon>Thysanoptera</taxon>
        <taxon>Terebrantia</taxon>
        <taxon>Thripoidea</taxon>
        <taxon>Thripidae</taxon>
        <taxon>Thrips</taxon>
    </lineage>
</organism>
<dbReference type="InterPro" id="IPR001810">
    <property type="entry name" value="F-box_dom"/>
</dbReference>
<dbReference type="RefSeq" id="XP_034244672.1">
    <property type="nucleotide sequence ID" value="XM_034388781.1"/>
</dbReference>
<dbReference type="RefSeq" id="XP_034244668.1">
    <property type="nucleotide sequence ID" value="XM_034388777.1"/>
</dbReference>
<evidence type="ECO:0000313" key="5">
    <source>
        <dbReference type="RefSeq" id="XP_034244670.1"/>
    </source>
</evidence>
<proteinExistence type="predicted"/>
<dbReference type="AlphaFoldDB" id="A0A6P8ZPT6"/>
<evidence type="ECO:0000313" key="7">
    <source>
        <dbReference type="RefSeq" id="XP_034244672.1"/>
    </source>
</evidence>
<dbReference type="Gene3D" id="1.20.1280.50">
    <property type="match status" value="1"/>
</dbReference>
<evidence type="ECO:0000313" key="2">
    <source>
        <dbReference type="Proteomes" id="UP000515158"/>
    </source>
</evidence>
<dbReference type="PROSITE" id="PS50181">
    <property type="entry name" value="FBOX"/>
    <property type="match status" value="1"/>
</dbReference>
<evidence type="ECO:0000313" key="8">
    <source>
        <dbReference type="RefSeq" id="XP_034244673.1"/>
    </source>
</evidence>
<evidence type="ECO:0000259" key="1">
    <source>
        <dbReference type="PROSITE" id="PS50181"/>
    </source>
</evidence>
<accession>A0A6P8ZPT6</accession>
<dbReference type="RefSeq" id="XP_034244670.1">
    <property type="nucleotide sequence ID" value="XM_034388779.1"/>
</dbReference>
<evidence type="ECO:0000313" key="4">
    <source>
        <dbReference type="RefSeq" id="XP_034244669.1"/>
    </source>
</evidence>
<dbReference type="Gene3D" id="3.80.10.10">
    <property type="entry name" value="Ribonuclease Inhibitor"/>
    <property type="match status" value="1"/>
</dbReference>
<sequence length="472" mass="51818">METMDLSLLDLPDDALLAVLAYLSPAELLGCRVVCRRLRDLCLHSDLWKSTAIDTMKLLPALRVAPCLRKISLVNLEQKLTPAQREKVTSLLASTECVVAELEVIAFFDDDDVPLATAMVKKFSALGGLRALELIYVGSNVPDSYLAPLLKAAFGVGGLRELRIIIESENPPNPASWSITAKQPSLTKLVYTGILDPFLELLLTTHAPTLEDVSLSLRETDHLPMNLLRMMPRLRSFACKASALLDTAGLSNLNTLKFIDEDLPDFPPSALNFLCQAPHLRSVSFASPKENHAAPLQALASSPSARLLESLTVCWARLHPDSIGVEMAANILPHFPSLQSLSLEWWLRGDALDGFLQAVTPTSAPSLTSLSMKPLPSECAHGWLHSRAVQELLERNPRLHLHVLGGNRAECSSKWCRRLGCHEELLKLDDLQHLVLSAHRRMAGCPNGCQGGRSDLVSWQRFACHPGNVLCN</sequence>
<dbReference type="Proteomes" id="UP000515158">
    <property type="component" value="Unplaced"/>
</dbReference>
<dbReference type="OrthoDB" id="8246423at2759"/>
<dbReference type="KEGG" id="tpal:117647173"/>
<gene>
    <name evidence="3 4 5 6 7 8" type="primary">LOC117647173</name>
</gene>
<dbReference type="InterPro" id="IPR036047">
    <property type="entry name" value="F-box-like_dom_sf"/>
</dbReference>
<dbReference type="SUPFAM" id="SSF81383">
    <property type="entry name" value="F-box domain"/>
    <property type="match status" value="1"/>
</dbReference>
<protein>
    <submittedName>
        <fullName evidence="3 4">Uncharacterized protein LOC117647173</fullName>
    </submittedName>
</protein>
<name>A0A6P8ZPT6_THRPL</name>
<reference evidence="3 4" key="1">
    <citation type="submission" date="2025-04" db="UniProtKB">
        <authorList>
            <consortium name="RefSeq"/>
        </authorList>
    </citation>
    <scope>IDENTIFICATION</scope>
    <source>
        <tissue evidence="3 4">Total insect</tissue>
    </source>
</reference>
<dbReference type="RefSeq" id="XP_034244671.1">
    <property type="nucleotide sequence ID" value="XM_034388780.1"/>
</dbReference>
<dbReference type="SUPFAM" id="SSF52047">
    <property type="entry name" value="RNI-like"/>
    <property type="match status" value="1"/>
</dbReference>
<feature type="domain" description="F-box" evidence="1">
    <location>
        <begin position="5"/>
        <end position="51"/>
    </location>
</feature>
<dbReference type="Pfam" id="PF12937">
    <property type="entry name" value="F-box-like"/>
    <property type="match status" value="1"/>
</dbReference>
<evidence type="ECO:0000313" key="6">
    <source>
        <dbReference type="RefSeq" id="XP_034244671.1"/>
    </source>
</evidence>
<dbReference type="RefSeq" id="XP_034244669.1">
    <property type="nucleotide sequence ID" value="XM_034388778.1"/>
</dbReference>
<dbReference type="SMART" id="SM00256">
    <property type="entry name" value="FBOX"/>
    <property type="match status" value="1"/>
</dbReference>
<keyword evidence="2" id="KW-1185">Reference proteome</keyword>
<dbReference type="InterPro" id="IPR032675">
    <property type="entry name" value="LRR_dom_sf"/>
</dbReference>